<feature type="transmembrane region" description="Helical" evidence="1">
    <location>
        <begin position="168"/>
        <end position="190"/>
    </location>
</feature>
<dbReference type="RefSeq" id="WP_009257002.1">
    <property type="nucleotide sequence ID" value="NZ_KN174162.1"/>
</dbReference>
<dbReference type="Pfam" id="PF05857">
    <property type="entry name" value="TraX"/>
    <property type="match status" value="1"/>
</dbReference>
<comment type="caution">
    <text evidence="2">The sequence shown here is derived from an EMBL/GenBank/DDBJ whole genome shotgun (WGS) entry which is preliminary data.</text>
</comment>
<gene>
    <name evidence="2" type="ORF">HMPREF9460_01712</name>
</gene>
<evidence type="ECO:0008006" key="4">
    <source>
        <dbReference type="Google" id="ProtNLM"/>
    </source>
</evidence>
<keyword evidence="1" id="KW-0812">Transmembrane</keyword>
<dbReference type="AlphaFoldDB" id="A0A096B908"/>
<feature type="transmembrane region" description="Helical" evidence="1">
    <location>
        <begin position="202"/>
        <end position="225"/>
    </location>
</feature>
<keyword evidence="1" id="KW-1133">Transmembrane helix</keyword>
<evidence type="ECO:0000256" key="1">
    <source>
        <dbReference type="SAM" id="Phobius"/>
    </source>
</evidence>
<dbReference type="Proteomes" id="UP000029585">
    <property type="component" value="Unassembled WGS sequence"/>
</dbReference>
<organism evidence="2 3">
    <name type="scientific">Flavonifractor plautii 1_3_50AFAA</name>
    <dbReference type="NCBI Taxonomy" id="742738"/>
    <lineage>
        <taxon>Bacteria</taxon>
        <taxon>Bacillati</taxon>
        <taxon>Bacillota</taxon>
        <taxon>Clostridia</taxon>
        <taxon>Eubacteriales</taxon>
        <taxon>Oscillospiraceae</taxon>
        <taxon>Flavonifractor</taxon>
    </lineage>
</organism>
<evidence type="ECO:0000313" key="3">
    <source>
        <dbReference type="Proteomes" id="UP000029585"/>
    </source>
</evidence>
<keyword evidence="1" id="KW-0472">Membrane</keyword>
<reference evidence="2 3" key="1">
    <citation type="submission" date="2011-08" db="EMBL/GenBank/DDBJ databases">
        <title>The Genome Sequence of Clostridium orbiscindens 1_3_50AFAA.</title>
        <authorList>
            <consortium name="The Broad Institute Genome Sequencing Platform"/>
            <person name="Earl A."/>
            <person name="Ward D."/>
            <person name="Feldgarden M."/>
            <person name="Gevers D."/>
            <person name="Daigneault M."/>
            <person name="Strauss J."/>
            <person name="Allen-Vercoe E."/>
            <person name="Young S.K."/>
            <person name="Zeng Q."/>
            <person name="Gargeya S."/>
            <person name="Fitzgerald M."/>
            <person name="Haas B."/>
            <person name="Abouelleil A."/>
            <person name="Alvarado L."/>
            <person name="Arachchi H.M."/>
            <person name="Berlin A."/>
            <person name="Brown A."/>
            <person name="Chapman S.B."/>
            <person name="Chen Z."/>
            <person name="Dunbar C."/>
            <person name="Freedman E."/>
            <person name="Gearin G."/>
            <person name="Gellesch M."/>
            <person name="Goldberg J."/>
            <person name="Griggs A."/>
            <person name="Gujja S."/>
            <person name="Heiman D."/>
            <person name="Howarth C."/>
            <person name="Larson L."/>
            <person name="Lui A."/>
            <person name="MacDonald P.J.P."/>
            <person name="Montmayeur A."/>
            <person name="Murphy C."/>
            <person name="Neiman D."/>
            <person name="Pearson M."/>
            <person name="Priest M."/>
            <person name="Roberts A."/>
            <person name="Saif S."/>
            <person name="Shea T."/>
            <person name="Shenoy N."/>
            <person name="Sisk P."/>
            <person name="Stolte C."/>
            <person name="Sykes S."/>
            <person name="Wortman J."/>
            <person name="Nusbaum C."/>
            <person name="Birren B."/>
        </authorList>
    </citation>
    <scope>NUCLEOTIDE SEQUENCE [LARGE SCALE GENOMIC DNA]</scope>
    <source>
        <strain evidence="2 3">1_3_50AFAA</strain>
    </source>
</reference>
<dbReference type="InterPro" id="IPR008875">
    <property type="entry name" value="TraX"/>
</dbReference>
<feature type="transmembrane region" description="Helical" evidence="1">
    <location>
        <begin position="128"/>
        <end position="161"/>
    </location>
</feature>
<dbReference type="EMBL" id="ADLO01000054">
    <property type="protein sequence ID" value="KGF55878.1"/>
    <property type="molecule type" value="Genomic_DNA"/>
</dbReference>
<sequence>MEAHRYGLSAAALKYLAALFMLVDHIGMVFPTMLTELGLPTWADGLPRLIGRLAFPIFAYFVAEGCRRTRFFHRYLIRLGACALLSQAPFTLATGVWGGSVLLTFFLSAGAIYGYERLSKAEHGPAVSAIPLFAACALALLLNVDYGFPAVLLIFALYLCGDNRRRKLLCLGAGLALLYLLYQPLIGLLSLPLFRPDWMAGYLLHALPVFALYALCAEASLLLLAWYRGQLGVQSKWFFYVFYPAHLLGLWALGLALN</sequence>
<dbReference type="HOGENOM" id="CLU_074054_0_0_9"/>
<name>A0A096B908_FLAPL</name>
<keyword evidence="3" id="KW-1185">Reference proteome</keyword>
<dbReference type="eggNOG" id="ENOG5031QMC">
    <property type="taxonomic scope" value="Bacteria"/>
</dbReference>
<feature type="transmembrane region" description="Helical" evidence="1">
    <location>
        <begin position="46"/>
        <end position="63"/>
    </location>
</feature>
<protein>
    <recommendedName>
        <fullName evidence="4">Conjugal transfer protein TraX</fullName>
    </recommendedName>
</protein>
<feature type="transmembrane region" description="Helical" evidence="1">
    <location>
        <begin position="12"/>
        <end position="34"/>
    </location>
</feature>
<proteinExistence type="predicted"/>
<evidence type="ECO:0000313" key="2">
    <source>
        <dbReference type="EMBL" id="KGF55878.1"/>
    </source>
</evidence>
<dbReference type="PATRIC" id="fig|742738.3.peg.1759"/>
<feature type="transmembrane region" description="Helical" evidence="1">
    <location>
        <begin position="237"/>
        <end position="257"/>
    </location>
</feature>
<feature type="transmembrane region" description="Helical" evidence="1">
    <location>
        <begin position="75"/>
        <end position="108"/>
    </location>
</feature>
<accession>A0A096B908</accession>